<dbReference type="EMBL" id="CP113088">
    <property type="protein sequence ID" value="WAC01215.1"/>
    <property type="molecule type" value="Genomic_DNA"/>
</dbReference>
<dbReference type="Proteomes" id="UP001164705">
    <property type="component" value="Chromosome"/>
</dbReference>
<reference evidence="2" key="1">
    <citation type="submission" date="2022-11" db="EMBL/GenBank/DDBJ databases">
        <title>Lacinutrix neustonica HL-RS19T sp. nov., isolated from the surface microlayer sample of brackish Lake Shihwa.</title>
        <authorList>
            <person name="Choi J.Y."/>
            <person name="Hwang C.Y."/>
        </authorList>
    </citation>
    <scope>NUCLEOTIDE SEQUENCE</scope>
    <source>
        <strain evidence="2">HL-RS19</strain>
    </source>
</reference>
<evidence type="ECO:0000313" key="3">
    <source>
        <dbReference type="Proteomes" id="UP001164705"/>
    </source>
</evidence>
<organism evidence="2 3">
    <name type="scientific">Lacinutrix neustonica</name>
    <dbReference type="NCBI Taxonomy" id="2980107"/>
    <lineage>
        <taxon>Bacteria</taxon>
        <taxon>Pseudomonadati</taxon>
        <taxon>Bacteroidota</taxon>
        <taxon>Flavobacteriia</taxon>
        <taxon>Flavobacteriales</taxon>
        <taxon>Flavobacteriaceae</taxon>
        <taxon>Lacinutrix</taxon>
    </lineage>
</organism>
<feature type="domain" description="Endonuclease/exonuclease/phosphatase" evidence="1">
    <location>
        <begin position="6"/>
        <end position="40"/>
    </location>
</feature>
<dbReference type="AlphaFoldDB" id="A0A9E8MVU1"/>
<proteinExistence type="predicted"/>
<dbReference type="RefSeq" id="WP_267675831.1">
    <property type="nucleotide sequence ID" value="NZ_CP113088.1"/>
</dbReference>
<protein>
    <recommendedName>
        <fullName evidence="1">Endonuclease/exonuclease/phosphatase domain-containing protein</fullName>
    </recommendedName>
</protein>
<evidence type="ECO:0000259" key="1">
    <source>
        <dbReference type="Pfam" id="PF19580"/>
    </source>
</evidence>
<dbReference type="GO" id="GO:0003824">
    <property type="term" value="F:catalytic activity"/>
    <property type="evidence" value="ECO:0007669"/>
    <property type="project" value="InterPro"/>
</dbReference>
<dbReference type="InterPro" id="IPR005135">
    <property type="entry name" value="Endo/exonuclease/phosphatase"/>
</dbReference>
<keyword evidence="3" id="KW-1185">Reference proteome</keyword>
<dbReference type="Pfam" id="PF19580">
    <property type="entry name" value="Exo_endo_phos_3"/>
    <property type="match status" value="1"/>
</dbReference>
<evidence type="ECO:0000313" key="2">
    <source>
        <dbReference type="EMBL" id="WAC01215.1"/>
    </source>
</evidence>
<sequence>MILYIIIHRDERGIDVALLYDTTVFKVAYSKSYALELIDDFGVVDLTERHLISEWLI</sequence>
<name>A0A9E8MVU1_9FLAO</name>
<gene>
    <name evidence="2" type="ORF">N7U66_13885</name>
</gene>
<accession>A0A9E8MVU1</accession>
<dbReference type="KEGG" id="lnu:N7U66_13885"/>